<keyword evidence="1" id="KW-0472">Membrane</keyword>
<feature type="transmembrane region" description="Helical" evidence="1">
    <location>
        <begin position="12"/>
        <end position="32"/>
    </location>
</feature>
<dbReference type="AlphaFoldDB" id="A0AAE3AS13"/>
<sequence>MTILNQLNSAPMYLICGGIIAFVAVVCVIFLIRAYRAGKALGMDETKMKRTIISSATFSVLPSIGILLGVIALSGSLGTPWPWLRLSVIGALHYETQVAQAAAEQVGMTTLSASEMTATSFSTIALLMSICIMWGMVLSIFLNKKYTQKLTKNSSSGKSGTAGFADLAMTAMFIGLVSTYIGRYIGGFISENGLFTFHGDIIPLVVMVVSALVMGIFVFLSEKKKLGWVDSFSIAGSMIAGMTAAVIVGLI</sequence>
<comment type="caution">
    <text evidence="2">The sequence shown here is derived from an EMBL/GenBank/DDBJ whole genome shotgun (WGS) entry which is preliminary data.</text>
</comment>
<reference evidence="2 3" key="1">
    <citation type="submission" date="2021-10" db="EMBL/GenBank/DDBJ databases">
        <title>Anaerobic single-cell dispensing facilitates the cultivation of human gut bacteria.</title>
        <authorList>
            <person name="Afrizal A."/>
        </authorList>
    </citation>
    <scope>NUCLEOTIDE SEQUENCE [LARGE SCALE GENOMIC DNA]</scope>
    <source>
        <strain evidence="2 3">CLA-AA-H244</strain>
    </source>
</reference>
<gene>
    <name evidence="2" type="ORF">LKD45_03310</name>
</gene>
<feature type="transmembrane region" description="Helical" evidence="1">
    <location>
        <begin position="52"/>
        <end position="77"/>
    </location>
</feature>
<keyword evidence="1" id="KW-0812">Transmembrane</keyword>
<evidence type="ECO:0000313" key="2">
    <source>
        <dbReference type="EMBL" id="MCC2166738.1"/>
    </source>
</evidence>
<proteinExistence type="predicted"/>
<dbReference type="Proteomes" id="UP001199355">
    <property type="component" value="Unassembled WGS sequence"/>
</dbReference>
<feature type="transmembrane region" description="Helical" evidence="1">
    <location>
        <begin position="163"/>
        <end position="181"/>
    </location>
</feature>
<dbReference type="Pfam" id="PF16481">
    <property type="entry name" value="DUF5058"/>
    <property type="match status" value="1"/>
</dbReference>
<evidence type="ECO:0000256" key="1">
    <source>
        <dbReference type="SAM" id="Phobius"/>
    </source>
</evidence>
<feature type="transmembrane region" description="Helical" evidence="1">
    <location>
        <begin position="201"/>
        <end position="220"/>
    </location>
</feature>
<name>A0AAE3AS13_9FIRM</name>
<organism evidence="2 3">
    <name type="scientific">Gallintestinimicrobium propionicum</name>
    <dbReference type="NCBI Taxonomy" id="2981770"/>
    <lineage>
        <taxon>Bacteria</taxon>
        <taxon>Bacillati</taxon>
        <taxon>Bacillota</taxon>
        <taxon>Clostridia</taxon>
        <taxon>Lachnospirales</taxon>
        <taxon>Lachnospiraceae</taxon>
        <taxon>Gallintestinimicrobium</taxon>
    </lineage>
</organism>
<dbReference type="RefSeq" id="WP_262586596.1">
    <property type="nucleotide sequence ID" value="NZ_JAJEQF010000004.1"/>
</dbReference>
<feature type="transmembrane region" description="Helical" evidence="1">
    <location>
        <begin position="121"/>
        <end position="142"/>
    </location>
</feature>
<accession>A0AAE3AS13</accession>
<protein>
    <submittedName>
        <fullName evidence="2">DUF5058 family protein</fullName>
    </submittedName>
</protein>
<keyword evidence="1" id="KW-1133">Transmembrane helix</keyword>
<keyword evidence="3" id="KW-1185">Reference proteome</keyword>
<dbReference type="InterPro" id="IPR032479">
    <property type="entry name" value="DUF5058"/>
</dbReference>
<evidence type="ECO:0000313" key="3">
    <source>
        <dbReference type="Proteomes" id="UP001199355"/>
    </source>
</evidence>
<feature type="transmembrane region" description="Helical" evidence="1">
    <location>
        <begin position="232"/>
        <end position="250"/>
    </location>
</feature>
<dbReference type="EMBL" id="JAJEQF010000004">
    <property type="protein sequence ID" value="MCC2166738.1"/>
    <property type="molecule type" value="Genomic_DNA"/>
</dbReference>